<dbReference type="GeneID" id="19174446"/>
<protein>
    <submittedName>
        <fullName evidence="2">Uncharacterized protein</fullName>
    </submittedName>
</protein>
<dbReference type="Proteomes" id="UP000019478">
    <property type="component" value="Unassembled WGS sequence"/>
</dbReference>
<sequence>MHEELRTLWQFDHIKTPDGFGTIPTPYHAFVFNGFYAFDPSHPLLEGIISLEDLNCAVSQPNALYGTRDNFKSILSGRPASGTGTGTDTDRKPSIQPSNSTHTFTIHRLKLKPLNMPLGSATVYLQGSRRSSKVRDADEVLNWSVDFPAGFHDVLDVRVREFSGKTWDRLEVLYVWADFHYNEVILDWEFCLDDMEVEID</sequence>
<name>W9XAD4_9EURO</name>
<comment type="caution">
    <text evidence="2">The sequence shown here is derived from an EMBL/GenBank/DDBJ whole genome shotgun (WGS) entry which is preliminary data.</text>
</comment>
<dbReference type="eggNOG" id="ENOG502TK1D">
    <property type="taxonomic scope" value="Eukaryota"/>
</dbReference>
<evidence type="ECO:0000313" key="2">
    <source>
        <dbReference type="EMBL" id="EXJ77208.1"/>
    </source>
</evidence>
<dbReference type="OrthoDB" id="4153234at2759"/>
<dbReference type="AlphaFoldDB" id="W9XAD4"/>
<evidence type="ECO:0000313" key="3">
    <source>
        <dbReference type="Proteomes" id="UP000019478"/>
    </source>
</evidence>
<organism evidence="2 3">
    <name type="scientific">Capronia epimyces CBS 606.96</name>
    <dbReference type="NCBI Taxonomy" id="1182542"/>
    <lineage>
        <taxon>Eukaryota</taxon>
        <taxon>Fungi</taxon>
        <taxon>Dikarya</taxon>
        <taxon>Ascomycota</taxon>
        <taxon>Pezizomycotina</taxon>
        <taxon>Eurotiomycetes</taxon>
        <taxon>Chaetothyriomycetidae</taxon>
        <taxon>Chaetothyriales</taxon>
        <taxon>Herpotrichiellaceae</taxon>
        <taxon>Capronia</taxon>
    </lineage>
</organism>
<dbReference type="RefSeq" id="XP_007738646.1">
    <property type="nucleotide sequence ID" value="XM_007740456.1"/>
</dbReference>
<evidence type="ECO:0000256" key="1">
    <source>
        <dbReference type="SAM" id="MobiDB-lite"/>
    </source>
</evidence>
<feature type="region of interest" description="Disordered" evidence="1">
    <location>
        <begin position="75"/>
        <end position="99"/>
    </location>
</feature>
<dbReference type="EMBL" id="AMGY01000011">
    <property type="protein sequence ID" value="EXJ77208.1"/>
    <property type="molecule type" value="Genomic_DNA"/>
</dbReference>
<accession>W9XAD4</accession>
<keyword evidence="3" id="KW-1185">Reference proteome</keyword>
<dbReference type="HOGENOM" id="CLU_099107_0_0_1"/>
<reference evidence="2 3" key="1">
    <citation type="submission" date="2013-03" db="EMBL/GenBank/DDBJ databases">
        <title>The Genome Sequence of Capronia epimyces CBS 606.96.</title>
        <authorList>
            <consortium name="The Broad Institute Genomics Platform"/>
            <person name="Cuomo C."/>
            <person name="de Hoog S."/>
            <person name="Gorbushina A."/>
            <person name="Walker B."/>
            <person name="Young S.K."/>
            <person name="Zeng Q."/>
            <person name="Gargeya S."/>
            <person name="Fitzgerald M."/>
            <person name="Haas B."/>
            <person name="Abouelleil A."/>
            <person name="Allen A.W."/>
            <person name="Alvarado L."/>
            <person name="Arachchi H.M."/>
            <person name="Berlin A.M."/>
            <person name="Chapman S.B."/>
            <person name="Gainer-Dewar J."/>
            <person name="Goldberg J."/>
            <person name="Griggs A."/>
            <person name="Gujja S."/>
            <person name="Hansen M."/>
            <person name="Howarth C."/>
            <person name="Imamovic A."/>
            <person name="Ireland A."/>
            <person name="Larimer J."/>
            <person name="McCowan C."/>
            <person name="Murphy C."/>
            <person name="Pearson M."/>
            <person name="Poon T.W."/>
            <person name="Priest M."/>
            <person name="Roberts A."/>
            <person name="Saif S."/>
            <person name="Shea T."/>
            <person name="Sisk P."/>
            <person name="Sykes S."/>
            <person name="Wortman J."/>
            <person name="Nusbaum C."/>
            <person name="Birren B."/>
        </authorList>
    </citation>
    <scope>NUCLEOTIDE SEQUENCE [LARGE SCALE GENOMIC DNA]</scope>
    <source>
        <strain evidence="2 3">CBS 606.96</strain>
    </source>
</reference>
<gene>
    <name evidence="2" type="ORF">A1O3_10366</name>
</gene>
<proteinExistence type="predicted"/>